<dbReference type="EMBL" id="JACT01000002">
    <property type="protein sequence ID" value="KMS55764.1"/>
    <property type="molecule type" value="Genomic_DNA"/>
</dbReference>
<dbReference type="GO" id="GO:0003677">
    <property type="term" value="F:DNA binding"/>
    <property type="evidence" value="ECO:0007669"/>
    <property type="project" value="UniProtKB-KW"/>
</dbReference>
<keyword evidence="2" id="KW-0238">DNA-binding</keyword>
<organism evidence="5 6">
    <name type="scientific">Sphingobium cupriresistens LL01</name>
    <dbReference type="NCBI Taxonomy" id="1420583"/>
    <lineage>
        <taxon>Bacteria</taxon>
        <taxon>Pseudomonadati</taxon>
        <taxon>Pseudomonadota</taxon>
        <taxon>Alphaproteobacteria</taxon>
        <taxon>Sphingomonadales</taxon>
        <taxon>Sphingomonadaceae</taxon>
        <taxon>Sphingobium</taxon>
    </lineage>
</organism>
<evidence type="ECO:0000256" key="1">
    <source>
        <dbReference type="ARBA" id="ARBA00023015"/>
    </source>
</evidence>
<dbReference type="PROSITE" id="PS50943">
    <property type="entry name" value="HTH_CROC1"/>
    <property type="match status" value="1"/>
</dbReference>
<dbReference type="SMART" id="SM00530">
    <property type="entry name" value="HTH_XRE"/>
    <property type="match status" value="1"/>
</dbReference>
<dbReference type="GO" id="GO:0005829">
    <property type="term" value="C:cytosol"/>
    <property type="evidence" value="ECO:0007669"/>
    <property type="project" value="TreeGrafter"/>
</dbReference>
<dbReference type="Gene3D" id="1.10.260.40">
    <property type="entry name" value="lambda repressor-like DNA-binding domains"/>
    <property type="match status" value="1"/>
</dbReference>
<dbReference type="PANTHER" id="PTHR46797:SF23">
    <property type="entry name" value="HTH-TYPE TRANSCRIPTIONAL REGULATOR SUTR"/>
    <property type="match status" value="1"/>
</dbReference>
<dbReference type="Pfam" id="PF01381">
    <property type="entry name" value="HTH_3"/>
    <property type="match status" value="1"/>
</dbReference>
<name>A0A0J7XVY1_9SPHN</name>
<dbReference type="InterPro" id="IPR001387">
    <property type="entry name" value="Cro/C1-type_HTH"/>
</dbReference>
<gene>
    <name evidence="5" type="ORF">V473_13655</name>
</gene>
<sequence length="67" mass="7600">MDVRQRLAVNMKRLRKERGWSQEALADEAQLDRTYVSGIERVVKNPTVTVVERVACALGCRLGDLLD</sequence>
<dbReference type="InterPro" id="IPR050807">
    <property type="entry name" value="TransReg_Diox_bact_type"/>
</dbReference>
<dbReference type="GO" id="GO:0003700">
    <property type="term" value="F:DNA-binding transcription factor activity"/>
    <property type="evidence" value="ECO:0007669"/>
    <property type="project" value="TreeGrafter"/>
</dbReference>
<evidence type="ECO:0000256" key="3">
    <source>
        <dbReference type="ARBA" id="ARBA00023163"/>
    </source>
</evidence>
<dbReference type="STRING" id="1420583.V473_13655"/>
<dbReference type="CDD" id="cd00093">
    <property type="entry name" value="HTH_XRE"/>
    <property type="match status" value="1"/>
</dbReference>
<evidence type="ECO:0000256" key="2">
    <source>
        <dbReference type="ARBA" id="ARBA00023125"/>
    </source>
</evidence>
<evidence type="ECO:0000259" key="4">
    <source>
        <dbReference type="PROSITE" id="PS50943"/>
    </source>
</evidence>
<accession>A0A0J7XVY1</accession>
<dbReference type="InterPro" id="IPR010982">
    <property type="entry name" value="Lambda_DNA-bd_dom_sf"/>
</dbReference>
<dbReference type="PANTHER" id="PTHR46797">
    <property type="entry name" value="HTH-TYPE TRANSCRIPTIONAL REGULATOR"/>
    <property type="match status" value="1"/>
</dbReference>
<reference evidence="5 6" key="1">
    <citation type="journal article" date="2015" name="G3 (Bethesda)">
        <title>Insights into Ongoing Evolution of the Hexachlorocyclohexane Catabolic Pathway from Comparative Genomics of Ten Sphingomonadaceae Strains.</title>
        <authorList>
            <person name="Pearce S.L."/>
            <person name="Oakeshott J.G."/>
            <person name="Pandey G."/>
        </authorList>
    </citation>
    <scope>NUCLEOTIDE SEQUENCE [LARGE SCALE GENOMIC DNA]</scope>
    <source>
        <strain evidence="5 6">LL01</strain>
    </source>
</reference>
<dbReference type="AlphaFoldDB" id="A0A0J7XVY1"/>
<dbReference type="Proteomes" id="UP000052232">
    <property type="component" value="Unassembled WGS sequence"/>
</dbReference>
<dbReference type="SUPFAM" id="SSF47413">
    <property type="entry name" value="lambda repressor-like DNA-binding domains"/>
    <property type="match status" value="1"/>
</dbReference>
<keyword evidence="6" id="KW-1185">Reference proteome</keyword>
<feature type="domain" description="HTH cro/C1-type" evidence="4">
    <location>
        <begin position="11"/>
        <end position="65"/>
    </location>
</feature>
<evidence type="ECO:0000313" key="5">
    <source>
        <dbReference type="EMBL" id="KMS55764.1"/>
    </source>
</evidence>
<protein>
    <submittedName>
        <fullName evidence="5">Transcriptional regulator</fullName>
    </submittedName>
</protein>
<keyword evidence="1" id="KW-0805">Transcription regulation</keyword>
<comment type="caution">
    <text evidence="5">The sequence shown here is derived from an EMBL/GenBank/DDBJ whole genome shotgun (WGS) entry which is preliminary data.</text>
</comment>
<proteinExistence type="predicted"/>
<evidence type="ECO:0000313" key="6">
    <source>
        <dbReference type="Proteomes" id="UP000052232"/>
    </source>
</evidence>
<keyword evidence="3" id="KW-0804">Transcription</keyword>